<reference evidence="2" key="1">
    <citation type="submission" date="2016-10" db="EMBL/GenBank/DDBJ databases">
        <authorList>
            <person name="Varghese N."/>
            <person name="Submissions S."/>
        </authorList>
    </citation>
    <scope>NUCLEOTIDE SEQUENCE [LARGE SCALE GENOMIC DNA]</scope>
    <source>
        <strain evidence="2">DSM 25811 / CCM 8410 / LMG 26954 / E90</strain>
    </source>
</reference>
<dbReference type="OrthoDB" id="9808360at2"/>
<proteinExistence type="predicted"/>
<gene>
    <name evidence="1" type="ORF">SAMN04487894_10782</name>
</gene>
<dbReference type="InterPro" id="IPR030489">
    <property type="entry name" value="TR_Rrf2-type_CS"/>
</dbReference>
<dbReference type="PANTHER" id="PTHR33221">
    <property type="entry name" value="WINGED HELIX-TURN-HELIX TRANSCRIPTIONAL REGULATOR, RRF2 FAMILY"/>
    <property type="match status" value="1"/>
</dbReference>
<dbReference type="STRING" id="1285928.SAMN04487894_10782"/>
<sequence length="144" mass="16213">MFSKTCEYAIRAMIYIAQQTRNGSRVGIRQIAAGIDSPEHFIAKILQELSRKGLVESMKGPTGGFYLEEASLNRSLADIVKIVDGDQLFLGCGLGLKQCSETNPCPIHFKFKKVRKEIQTMLENAKLGEFIEKLDRNETFLRRG</sequence>
<protein>
    <submittedName>
        <fullName evidence="1">Transcriptional regulator, BadM/Rrf2 family</fullName>
    </submittedName>
</protein>
<dbReference type="GO" id="GO:0003700">
    <property type="term" value="F:DNA-binding transcription factor activity"/>
    <property type="evidence" value="ECO:0007669"/>
    <property type="project" value="TreeGrafter"/>
</dbReference>
<dbReference type="InterPro" id="IPR000944">
    <property type="entry name" value="Tscrpt_reg_Rrf2"/>
</dbReference>
<keyword evidence="2" id="KW-1185">Reference proteome</keyword>
<dbReference type="Gene3D" id="1.10.10.10">
    <property type="entry name" value="Winged helix-like DNA-binding domain superfamily/Winged helix DNA-binding domain"/>
    <property type="match status" value="1"/>
</dbReference>
<dbReference type="SUPFAM" id="SSF46785">
    <property type="entry name" value="Winged helix' DNA-binding domain"/>
    <property type="match status" value="1"/>
</dbReference>
<dbReference type="NCBIfam" id="TIGR00738">
    <property type="entry name" value="rrf2_super"/>
    <property type="match status" value="1"/>
</dbReference>
<accession>A0A1G6T3R5</accession>
<dbReference type="AlphaFoldDB" id="A0A1G6T3R5"/>
<organism evidence="1 2">
    <name type="scientific">Niabella drilacis (strain DSM 25811 / CCM 8410 / CCUG 62505 / LMG 26954 / E90)</name>
    <dbReference type="NCBI Taxonomy" id="1285928"/>
    <lineage>
        <taxon>Bacteria</taxon>
        <taxon>Pseudomonadati</taxon>
        <taxon>Bacteroidota</taxon>
        <taxon>Chitinophagia</taxon>
        <taxon>Chitinophagales</taxon>
        <taxon>Chitinophagaceae</taxon>
        <taxon>Niabella</taxon>
    </lineage>
</organism>
<evidence type="ECO:0000313" key="1">
    <source>
        <dbReference type="EMBL" id="SDD23661.1"/>
    </source>
</evidence>
<dbReference type="GO" id="GO:0005829">
    <property type="term" value="C:cytosol"/>
    <property type="evidence" value="ECO:0007669"/>
    <property type="project" value="TreeGrafter"/>
</dbReference>
<name>A0A1G6T3R5_NIADE</name>
<dbReference type="InterPro" id="IPR036390">
    <property type="entry name" value="WH_DNA-bd_sf"/>
</dbReference>
<dbReference type="PANTHER" id="PTHR33221:SF15">
    <property type="entry name" value="HTH-TYPE TRANSCRIPTIONAL REGULATOR YWGB-RELATED"/>
    <property type="match status" value="1"/>
</dbReference>
<dbReference type="InterPro" id="IPR036388">
    <property type="entry name" value="WH-like_DNA-bd_sf"/>
</dbReference>
<dbReference type="Proteomes" id="UP000198757">
    <property type="component" value="Unassembled WGS sequence"/>
</dbReference>
<evidence type="ECO:0000313" key="2">
    <source>
        <dbReference type="Proteomes" id="UP000198757"/>
    </source>
</evidence>
<dbReference type="EMBL" id="FMZO01000007">
    <property type="protein sequence ID" value="SDD23661.1"/>
    <property type="molecule type" value="Genomic_DNA"/>
</dbReference>
<dbReference type="PROSITE" id="PS01332">
    <property type="entry name" value="HTH_RRF2_1"/>
    <property type="match status" value="1"/>
</dbReference>
<dbReference type="Pfam" id="PF02082">
    <property type="entry name" value="Rrf2"/>
    <property type="match status" value="1"/>
</dbReference>
<dbReference type="RefSeq" id="WP_090390700.1">
    <property type="nucleotide sequence ID" value="NZ_FMZO01000007.1"/>
</dbReference>
<dbReference type="PROSITE" id="PS51197">
    <property type="entry name" value="HTH_RRF2_2"/>
    <property type="match status" value="1"/>
</dbReference>